<feature type="compositionally biased region" description="Gly residues" evidence="1">
    <location>
        <begin position="140"/>
        <end position="159"/>
    </location>
</feature>
<sequence length="260" mass="28002">MPFKFLNLAKSWMTTTCQFTPMLLTSIVFPRKILAGREGGRKPAGTQRAAKARPDSQAAGRKTKTTRILEFDVNNALRYPERRARARQARAQAPSRALPNNNRIKPKSRRRGRQTSEAGNGQPASVRIGCTQRAAERGRGGGGGGGVIHAGGAGRGGAGGRRRRARSIDQSRNRSGRAGAIGESIAEEKASTKAPATRQQENGERTMDPAPRRPHYDPPLHIGNRFVTIAETGGGLKIWVGAGSTATRAWRGRTTPPQRG</sequence>
<evidence type="ECO:0000313" key="3">
    <source>
        <dbReference type="Proteomes" id="UP001221757"/>
    </source>
</evidence>
<feature type="region of interest" description="Disordered" evidence="1">
    <location>
        <begin position="79"/>
        <end position="218"/>
    </location>
</feature>
<feature type="compositionally biased region" description="Low complexity" evidence="1">
    <location>
        <begin position="89"/>
        <end position="98"/>
    </location>
</feature>
<evidence type="ECO:0000313" key="2">
    <source>
        <dbReference type="EMBL" id="KAJ7652928.1"/>
    </source>
</evidence>
<organism evidence="2 3">
    <name type="scientific">Mycena rosella</name>
    <name type="common">Pink bonnet</name>
    <name type="synonym">Agaricus rosellus</name>
    <dbReference type="NCBI Taxonomy" id="1033263"/>
    <lineage>
        <taxon>Eukaryota</taxon>
        <taxon>Fungi</taxon>
        <taxon>Dikarya</taxon>
        <taxon>Basidiomycota</taxon>
        <taxon>Agaricomycotina</taxon>
        <taxon>Agaricomycetes</taxon>
        <taxon>Agaricomycetidae</taxon>
        <taxon>Agaricales</taxon>
        <taxon>Marasmiineae</taxon>
        <taxon>Mycenaceae</taxon>
        <taxon>Mycena</taxon>
    </lineage>
</organism>
<gene>
    <name evidence="2" type="ORF">B0H17DRAFT_1147265</name>
</gene>
<name>A0AAD7G0C2_MYCRO</name>
<keyword evidence="3" id="KW-1185">Reference proteome</keyword>
<feature type="compositionally biased region" description="Basic and acidic residues" evidence="1">
    <location>
        <begin position="201"/>
        <end position="218"/>
    </location>
</feature>
<dbReference type="Proteomes" id="UP001221757">
    <property type="component" value="Unassembled WGS sequence"/>
</dbReference>
<feature type="region of interest" description="Disordered" evidence="1">
    <location>
        <begin position="37"/>
        <end position="66"/>
    </location>
</feature>
<proteinExistence type="predicted"/>
<comment type="caution">
    <text evidence="2">The sequence shown here is derived from an EMBL/GenBank/DDBJ whole genome shotgun (WGS) entry which is preliminary data.</text>
</comment>
<dbReference type="EMBL" id="JARKIE010000342">
    <property type="protein sequence ID" value="KAJ7652928.1"/>
    <property type="molecule type" value="Genomic_DNA"/>
</dbReference>
<dbReference type="AlphaFoldDB" id="A0AAD7G0C2"/>
<feature type="compositionally biased region" description="Basic residues" evidence="1">
    <location>
        <begin position="104"/>
        <end position="113"/>
    </location>
</feature>
<evidence type="ECO:0000256" key="1">
    <source>
        <dbReference type="SAM" id="MobiDB-lite"/>
    </source>
</evidence>
<protein>
    <submittedName>
        <fullName evidence="2">Uncharacterized protein</fullName>
    </submittedName>
</protein>
<reference evidence="2" key="1">
    <citation type="submission" date="2023-03" db="EMBL/GenBank/DDBJ databases">
        <title>Massive genome expansion in bonnet fungi (Mycena s.s.) driven by repeated elements and novel gene families across ecological guilds.</title>
        <authorList>
            <consortium name="Lawrence Berkeley National Laboratory"/>
            <person name="Harder C.B."/>
            <person name="Miyauchi S."/>
            <person name="Viragh M."/>
            <person name="Kuo A."/>
            <person name="Thoen E."/>
            <person name="Andreopoulos B."/>
            <person name="Lu D."/>
            <person name="Skrede I."/>
            <person name="Drula E."/>
            <person name="Henrissat B."/>
            <person name="Morin E."/>
            <person name="Kohler A."/>
            <person name="Barry K."/>
            <person name="LaButti K."/>
            <person name="Morin E."/>
            <person name="Salamov A."/>
            <person name="Lipzen A."/>
            <person name="Mereny Z."/>
            <person name="Hegedus B."/>
            <person name="Baldrian P."/>
            <person name="Stursova M."/>
            <person name="Weitz H."/>
            <person name="Taylor A."/>
            <person name="Grigoriev I.V."/>
            <person name="Nagy L.G."/>
            <person name="Martin F."/>
            <person name="Kauserud H."/>
        </authorList>
    </citation>
    <scope>NUCLEOTIDE SEQUENCE</scope>
    <source>
        <strain evidence="2">CBHHK067</strain>
    </source>
</reference>
<accession>A0AAD7G0C2</accession>